<keyword evidence="11" id="KW-1185">Reference proteome</keyword>
<dbReference type="NCBIfam" id="TIGR04057">
    <property type="entry name" value="SusC_RagA_signa"/>
    <property type="match status" value="1"/>
</dbReference>
<evidence type="ECO:0000256" key="3">
    <source>
        <dbReference type="ARBA" id="ARBA00022452"/>
    </source>
</evidence>
<feature type="signal peptide" evidence="8">
    <location>
        <begin position="1"/>
        <end position="32"/>
    </location>
</feature>
<evidence type="ECO:0000259" key="9">
    <source>
        <dbReference type="Pfam" id="PF07715"/>
    </source>
</evidence>
<evidence type="ECO:0000256" key="5">
    <source>
        <dbReference type="ARBA" id="ARBA00023136"/>
    </source>
</evidence>
<evidence type="ECO:0000256" key="4">
    <source>
        <dbReference type="ARBA" id="ARBA00022692"/>
    </source>
</evidence>
<dbReference type="OrthoDB" id="9768177at2"/>
<evidence type="ECO:0000256" key="6">
    <source>
        <dbReference type="ARBA" id="ARBA00023237"/>
    </source>
</evidence>
<keyword evidence="5 7" id="KW-0472">Membrane</keyword>
<evidence type="ECO:0000313" key="10">
    <source>
        <dbReference type="EMBL" id="PRY55551.1"/>
    </source>
</evidence>
<dbReference type="RefSeq" id="WP_106291053.1">
    <property type="nucleotide sequence ID" value="NZ_PVTH01000001.1"/>
</dbReference>
<dbReference type="InterPro" id="IPR036942">
    <property type="entry name" value="Beta-barrel_TonB_sf"/>
</dbReference>
<dbReference type="InterPro" id="IPR039426">
    <property type="entry name" value="TonB-dep_rcpt-like"/>
</dbReference>
<evidence type="ECO:0000256" key="7">
    <source>
        <dbReference type="PROSITE-ProRule" id="PRU01360"/>
    </source>
</evidence>
<reference evidence="10 11" key="1">
    <citation type="submission" date="2018-03" db="EMBL/GenBank/DDBJ databases">
        <title>Genomic Encyclopedia of Type Strains, Phase III (KMG-III): the genomes of soil and plant-associated and newly described type strains.</title>
        <authorList>
            <person name="Whitman W."/>
        </authorList>
    </citation>
    <scope>NUCLEOTIDE SEQUENCE [LARGE SCALE GENOMIC DNA]</scope>
    <source>
        <strain evidence="10 11">CGMCC 1.9313</strain>
    </source>
</reference>
<dbReference type="Gene3D" id="2.170.130.10">
    <property type="entry name" value="TonB-dependent receptor, plug domain"/>
    <property type="match status" value="1"/>
</dbReference>
<dbReference type="NCBIfam" id="TIGR04056">
    <property type="entry name" value="OMP_RagA_SusC"/>
    <property type="match status" value="1"/>
</dbReference>
<dbReference type="InterPro" id="IPR008969">
    <property type="entry name" value="CarboxyPept-like_regulatory"/>
</dbReference>
<proteinExistence type="inferred from homology"/>
<evidence type="ECO:0000256" key="8">
    <source>
        <dbReference type="SAM" id="SignalP"/>
    </source>
</evidence>
<dbReference type="SUPFAM" id="SSF56935">
    <property type="entry name" value="Porins"/>
    <property type="match status" value="1"/>
</dbReference>
<comment type="similarity">
    <text evidence="7">Belongs to the TonB-dependent receptor family.</text>
</comment>
<protein>
    <submittedName>
        <fullName evidence="10">TonB-linked SusC/RagA family outer membrane protein</fullName>
    </submittedName>
</protein>
<keyword evidence="2 7" id="KW-0813">Transport</keyword>
<dbReference type="InterPro" id="IPR023996">
    <property type="entry name" value="TonB-dep_OMP_SusC/RagA"/>
</dbReference>
<evidence type="ECO:0000313" key="11">
    <source>
        <dbReference type="Proteomes" id="UP000238034"/>
    </source>
</evidence>
<dbReference type="InterPro" id="IPR037066">
    <property type="entry name" value="Plug_dom_sf"/>
</dbReference>
<keyword evidence="3 7" id="KW-1134">Transmembrane beta strand</keyword>
<feature type="domain" description="TonB-dependent receptor plug" evidence="9">
    <location>
        <begin position="125"/>
        <end position="247"/>
    </location>
</feature>
<dbReference type="Gene3D" id="2.60.40.1120">
    <property type="entry name" value="Carboxypeptidase-like, regulatory domain"/>
    <property type="match status" value="1"/>
</dbReference>
<dbReference type="Gene3D" id="2.40.170.20">
    <property type="entry name" value="TonB-dependent receptor, beta-barrel domain"/>
    <property type="match status" value="1"/>
</dbReference>
<name>A0A2T0UC80_9SPHI</name>
<accession>A0A2T0UC80</accession>
<keyword evidence="6 7" id="KW-0998">Cell outer membrane</keyword>
<dbReference type="EMBL" id="PVTH01000001">
    <property type="protein sequence ID" value="PRY55551.1"/>
    <property type="molecule type" value="Genomic_DNA"/>
</dbReference>
<dbReference type="InterPro" id="IPR023997">
    <property type="entry name" value="TonB-dep_OMP_SusC/RagA_CS"/>
</dbReference>
<dbReference type="AlphaFoldDB" id="A0A2T0UC80"/>
<evidence type="ECO:0000256" key="2">
    <source>
        <dbReference type="ARBA" id="ARBA00022448"/>
    </source>
</evidence>
<feature type="chain" id="PRO_5015554071" evidence="8">
    <location>
        <begin position="33"/>
        <end position="1048"/>
    </location>
</feature>
<comment type="subcellular location">
    <subcellularLocation>
        <location evidence="1 7">Cell outer membrane</location>
        <topology evidence="1 7">Multi-pass membrane protein</topology>
    </subcellularLocation>
</comment>
<dbReference type="Proteomes" id="UP000238034">
    <property type="component" value="Unassembled WGS sequence"/>
</dbReference>
<dbReference type="GO" id="GO:0009279">
    <property type="term" value="C:cell outer membrane"/>
    <property type="evidence" value="ECO:0007669"/>
    <property type="project" value="UniProtKB-SubCell"/>
</dbReference>
<organism evidence="10 11">
    <name type="scientific">Arcticibacter pallidicorallinus</name>
    <dbReference type="NCBI Taxonomy" id="1259464"/>
    <lineage>
        <taxon>Bacteria</taxon>
        <taxon>Pseudomonadati</taxon>
        <taxon>Bacteroidota</taxon>
        <taxon>Sphingobacteriia</taxon>
        <taxon>Sphingobacteriales</taxon>
        <taxon>Sphingobacteriaceae</taxon>
        <taxon>Arcticibacter</taxon>
    </lineage>
</organism>
<keyword evidence="8" id="KW-0732">Signal</keyword>
<sequence>MAAKILCIYRNLRGRHLLSLLSFLLVSYVSEAQTVTGTVKDQKGETLIGVSVMVKNSNMGTSTSATGKYSIQTAPDATLIFNMVGFKRIEVPVNRRTVIDVVLSEDSQDLSEVVVTALGIKKDSRKLGYAAETVKLQEIQQNRTTNVMTSLEGKIAGLEIAPPSSGAGGGNRIRLRGQAAFSGANNSPLIVINGLPMDQGARGADGNNGLDLGDNMQQINPDDVETMTVLKGATAAALYGSRAANGAIIITTKTGKKNAQFGVEVTSNFSSDEVLDFTDFQYEYGQGQAGVRPANQGAAISTGQFGWGEKYDGVPTVQFDGELRPYLPQKNRITDFYRTGTSFINTIALSGGNATGSYRTSFSNQDVKGISPNNDYHKKIFNLGVNQNVTEKLSVQVNINYTNERNENPPEVGIQGQGAPNFLYRLANSISLDVLKEKAVAENGITERQTSGFQTTLINPYFLMPRQFIRNNRDRFLGTTTVRYDFFNWLYLQGRVNMDYATPFFERNTPTGMGSSTALNGTGAGYNGAYAVNNSTEKQMNMDFLLGFNHKFGDISVDASIGGNRFTITNKNVTQNVTDFTVIDLYSIENGITKDQTFGIYKEQVNSLYAFADIGYKNLLYLNVTARQDWFSVLDPANNSYLYPSVSGSFIFSELLKGSSWLNYGKLRATYADVGSANGIGAYSNRLAYGVEANPFNAISLGTIRNANSPNPQIKPFGVSEKEIGLELKTFDSRVNFDIAFYDKQTRDQIIIVPVSNASGYTGTPLNLGSLENRGVEVLLDLLPVSTQNFKWNTSFNTALNNSKVLSLAPGVNRQIVSQFGGNEFIGSLVYEVGKPLNQLAARTYLRDDNGNIVVGNNGRLLANSSDVLFGTGTPKYTGGWNNSFRFKNLTMLVHIDYKFGGKILSSTALNGLRQGHTKASLVGREGGVIFPGVRADGTPNTVAVDPQTFYTDYRNLQIADPFIYKADFIKLRNITLAYDFSNMIGTRLKFVKGLTLSASCRNVLILKKYIDDLDPEAFASSGDNRIGYEQTTLPTTRTYGLNLNVKF</sequence>
<dbReference type="InterPro" id="IPR012910">
    <property type="entry name" value="Plug_dom"/>
</dbReference>
<dbReference type="SUPFAM" id="SSF49464">
    <property type="entry name" value="Carboxypeptidase regulatory domain-like"/>
    <property type="match status" value="1"/>
</dbReference>
<evidence type="ECO:0000256" key="1">
    <source>
        <dbReference type="ARBA" id="ARBA00004571"/>
    </source>
</evidence>
<gene>
    <name evidence="10" type="ORF">B0I27_101523</name>
</gene>
<dbReference type="PROSITE" id="PS52016">
    <property type="entry name" value="TONB_DEPENDENT_REC_3"/>
    <property type="match status" value="1"/>
</dbReference>
<dbReference type="Pfam" id="PF07715">
    <property type="entry name" value="Plug"/>
    <property type="match status" value="1"/>
</dbReference>
<comment type="caution">
    <text evidence="10">The sequence shown here is derived from an EMBL/GenBank/DDBJ whole genome shotgun (WGS) entry which is preliminary data.</text>
</comment>
<dbReference type="Pfam" id="PF13715">
    <property type="entry name" value="CarbopepD_reg_2"/>
    <property type="match status" value="1"/>
</dbReference>
<keyword evidence="4 7" id="KW-0812">Transmembrane</keyword>